<accession>A0A0E9NM98</accession>
<feature type="DNA-binding region" description="Homeobox" evidence="4">
    <location>
        <begin position="517"/>
        <end position="579"/>
    </location>
</feature>
<organism evidence="7 8">
    <name type="scientific">Saitoella complicata (strain BCRC 22490 / CBS 7301 / JCM 7358 / NBRC 10748 / NRRL Y-17804)</name>
    <dbReference type="NCBI Taxonomy" id="698492"/>
    <lineage>
        <taxon>Eukaryota</taxon>
        <taxon>Fungi</taxon>
        <taxon>Dikarya</taxon>
        <taxon>Ascomycota</taxon>
        <taxon>Taphrinomycotina</taxon>
        <taxon>Taphrinomycotina incertae sedis</taxon>
        <taxon>Saitoella</taxon>
    </lineage>
</organism>
<dbReference type="GO" id="GO:0003677">
    <property type="term" value="F:DNA binding"/>
    <property type="evidence" value="ECO:0007669"/>
    <property type="project" value="UniProtKB-UniRule"/>
</dbReference>
<dbReference type="SMART" id="SM00389">
    <property type="entry name" value="HOX"/>
    <property type="match status" value="1"/>
</dbReference>
<feature type="compositionally biased region" description="Pro residues" evidence="5">
    <location>
        <begin position="379"/>
        <end position="392"/>
    </location>
</feature>
<dbReference type="EMBL" id="BACD03000038">
    <property type="protein sequence ID" value="GAO50913.1"/>
    <property type="molecule type" value="Genomic_DNA"/>
</dbReference>
<reference evidence="7 8" key="2">
    <citation type="journal article" date="2014" name="J. Gen. Appl. Microbiol.">
        <title>The early diverging ascomycetous budding yeast Saitoella complicata has three histone deacetylases belonging to the Clr6, Hos2, and Rpd3 lineages.</title>
        <authorList>
            <person name="Nishida H."/>
            <person name="Matsumoto T."/>
            <person name="Kondo S."/>
            <person name="Hamamoto M."/>
            <person name="Yoshikawa H."/>
        </authorList>
    </citation>
    <scope>NUCLEOTIDE SEQUENCE [LARGE SCALE GENOMIC DNA]</scope>
    <source>
        <strain evidence="7 8">NRRL Y-17804</strain>
    </source>
</reference>
<dbReference type="PANTHER" id="PTHR11850">
    <property type="entry name" value="HOMEOBOX PROTEIN TRANSCRIPTION FACTORS"/>
    <property type="match status" value="1"/>
</dbReference>
<gene>
    <name evidence="7" type="ORF">G7K_5032-t1</name>
</gene>
<feature type="compositionally biased region" description="Basic and acidic residues" evidence="5">
    <location>
        <begin position="18"/>
        <end position="27"/>
    </location>
</feature>
<dbReference type="GO" id="GO:0006355">
    <property type="term" value="P:regulation of DNA-templated transcription"/>
    <property type="evidence" value="ECO:0007669"/>
    <property type="project" value="InterPro"/>
</dbReference>
<feature type="compositionally biased region" description="Low complexity" evidence="5">
    <location>
        <begin position="472"/>
        <end position="488"/>
    </location>
</feature>
<feature type="compositionally biased region" description="Polar residues" evidence="5">
    <location>
        <begin position="397"/>
        <end position="408"/>
    </location>
</feature>
<feature type="compositionally biased region" description="Gly residues" evidence="5">
    <location>
        <begin position="585"/>
        <end position="610"/>
    </location>
</feature>
<evidence type="ECO:0000259" key="6">
    <source>
        <dbReference type="PROSITE" id="PS50071"/>
    </source>
</evidence>
<keyword evidence="2 4" id="KW-0371">Homeobox</keyword>
<dbReference type="SUPFAM" id="SSF46689">
    <property type="entry name" value="Homeodomain-like"/>
    <property type="match status" value="1"/>
</dbReference>
<feature type="domain" description="Homeobox" evidence="6">
    <location>
        <begin position="515"/>
        <end position="578"/>
    </location>
</feature>
<protein>
    <recommendedName>
        <fullName evidence="6">Homeobox domain-containing protein</fullName>
    </recommendedName>
</protein>
<comment type="caution">
    <text evidence="7">The sequence shown here is derived from an EMBL/GenBank/DDBJ whole genome shotgun (WGS) entry which is preliminary data.</text>
</comment>
<keyword evidence="3 4" id="KW-0539">Nucleus</keyword>
<keyword evidence="8" id="KW-1185">Reference proteome</keyword>
<evidence type="ECO:0000256" key="3">
    <source>
        <dbReference type="ARBA" id="ARBA00023242"/>
    </source>
</evidence>
<evidence type="ECO:0000313" key="7">
    <source>
        <dbReference type="EMBL" id="GAO50913.1"/>
    </source>
</evidence>
<feature type="compositionally biased region" description="Low complexity" evidence="5">
    <location>
        <begin position="161"/>
        <end position="173"/>
    </location>
</feature>
<dbReference type="STRING" id="698492.A0A0E9NM98"/>
<comment type="subcellular location">
    <subcellularLocation>
        <location evidence="4">Nucleus</location>
    </subcellularLocation>
</comment>
<dbReference type="InterPro" id="IPR050224">
    <property type="entry name" value="TALE_homeobox"/>
</dbReference>
<keyword evidence="1 4" id="KW-0238">DNA-binding</keyword>
<feature type="region of interest" description="Disordered" evidence="5">
    <location>
        <begin position="1"/>
        <end position="66"/>
    </location>
</feature>
<dbReference type="GO" id="GO:0005634">
    <property type="term" value="C:nucleus"/>
    <property type="evidence" value="ECO:0007669"/>
    <property type="project" value="UniProtKB-SubCell"/>
</dbReference>
<name>A0A0E9NM98_SAICN</name>
<evidence type="ECO:0000256" key="1">
    <source>
        <dbReference type="ARBA" id="ARBA00023125"/>
    </source>
</evidence>
<evidence type="ECO:0000256" key="2">
    <source>
        <dbReference type="ARBA" id="ARBA00023155"/>
    </source>
</evidence>
<feature type="compositionally biased region" description="Polar residues" evidence="5">
    <location>
        <begin position="459"/>
        <end position="471"/>
    </location>
</feature>
<dbReference type="InterPro" id="IPR001356">
    <property type="entry name" value="HD"/>
</dbReference>
<feature type="compositionally biased region" description="Polar residues" evidence="5">
    <location>
        <begin position="262"/>
        <end position="298"/>
    </location>
</feature>
<feature type="region of interest" description="Disordered" evidence="5">
    <location>
        <begin position="156"/>
        <end position="426"/>
    </location>
</feature>
<dbReference type="Proteomes" id="UP000033140">
    <property type="component" value="Unassembled WGS sequence"/>
</dbReference>
<dbReference type="InterPro" id="IPR008422">
    <property type="entry name" value="KN_HD"/>
</dbReference>
<evidence type="ECO:0000313" key="8">
    <source>
        <dbReference type="Proteomes" id="UP000033140"/>
    </source>
</evidence>
<reference evidence="7 8" key="1">
    <citation type="journal article" date="2011" name="J. Gen. Appl. Microbiol.">
        <title>Draft genome sequencing of the enigmatic yeast Saitoella complicata.</title>
        <authorList>
            <person name="Nishida H."/>
            <person name="Hamamoto M."/>
            <person name="Sugiyama J."/>
        </authorList>
    </citation>
    <scope>NUCLEOTIDE SEQUENCE [LARGE SCALE GENOMIC DNA]</scope>
    <source>
        <strain evidence="7 8">NRRL Y-17804</strain>
    </source>
</reference>
<feature type="compositionally biased region" description="Basic and acidic residues" evidence="5">
    <location>
        <begin position="617"/>
        <end position="631"/>
    </location>
</feature>
<sequence length="631" mass="68233">MPFSPPKPTAAPQACSERATRGRDRTRVSPPVLALKTTPKETEATAASYTTSYRTAEPDSRLDSAPPSGRFTLGIARLNKRGVRIPLLVLSIARQKAEGSLAYTPDHVEHPRQLATSEVFLPTVWETVHRLFRSQPLGVRLSYALLTARTHGHTLLRQMSDSRSGSRDSTSSSAIETERRRLPSFAETFPEFRMLPPQGQPTQTPNTNANPLPLPIPRHHSISGPVGGSRPSSFEPAYSVESARSYGSDEGSYLAIPPRQISPESPGQESAISVSSATSLRTSPRGTTMQIPMPSTNLPPIGRIIEPHPAAPAAAMDTPPHRQETPRQSSMDLGQRPGSYGQRTEWHSSTTPSSTSEYLTSSSGYQTGQPPTPLGYEQFPPPSAPAPGPAPQYYPSRQQSISGQSTMRYPSESMRSDTLPSLLPRGSVSGASNAYAPYPSQSVQMSSSYEQPSYLSSYPRTHSGSRSSPNMAYQYPQHQQPPYTTTAPAPNPGLHYSVADPFSQPTPYDTHGHPSTSKRRRGNLPKHVTHILKTWLNDHTRHPYPTEEEKVMLAERTGLSLNQISNWFINARRRILQPATASSAQGGGGGGAGQGGESTGGGAAGGGVLDTGGQRVFEMRKPKGDEPPLHH</sequence>
<dbReference type="AlphaFoldDB" id="A0A0E9NM98"/>
<dbReference type="Gene3D" id="1.10.10.60">
    <property type="entry name" value="Homeodomain-like"/>
    <property type="match status" value="1"/>
</dbReference>
<reference evidence="7 8" key="3">
    <citation type="journal article" date="2015" name="Genome Announc.">
        <title>Draft Genome Sequence of the Archiascomycetous Yeast Saitoella complicata.</title>
        <authorList>
            <person name="Yamauchi K."/>
            <person name="Kondo S."/>
            <person name="Hamamoto M."/>
            <person name="Takahashi Y."/>
            <person name="Ogura Y."/>
            <person name="Hayashi T."/>
            <person name="Nishida H."/>
        </authorList>
    </citation>
    <scope>NUCLEOTIDE SEQUENCE [LARGE SCALE GENOMIC DNA]</scope>
    <source>
        <strain evidence="7 8">NRRL Y-17804</strain>
    </source>
</reference>
<feature type="compositionally biased region" description="Low complexity" evidence="5">
    <location>
        <begin position="195"/>
        <end position="211"/>
    </location>
</feature>
<evidence type="ECO:0000256" key="5">
    <source>
        <dbReference type="SAM" id="MobiDB-lite"/>
    </source>
</evidence>
<proteinExistence type="predicted"/>
<dbReference type="PROSITE" id="PS50071">
    <property type="entry name" value="HOMEOBOX_2"/>
    <property type="match status" value="1"/>
</dbReference>
<feature type="compositionally biased region" description="Low complexity" evidence="5">
    <location>
        <begin position="348"/>
        <end position="363"/>
    </location>
</feature>
<dbReference type="CDD" id="cd00086">
    <property type="entry name" value="homeodomain"/>
    <property type="match status" value="1"/>
</dbReference>
<dbReference type="InterPro" id="IPR009057">
    <property type="entry name" value="Homeodomain-like_sf"/>
</dbReference>
<feature type="region of interest" description="Disordered" evidence="5">
    <location>
        <begin position="451"/>
        <end position="522"/>
    </location>
</feature>
<feature type="region of interest" description="Disordered" evidence="5">
    <location>
        <begin position="580"/>
        <end position="631"/>
    </location>
</feature>
<dbReference type="Pfam" id="PF05920">
    <property type="entry name" value="Homeobox_KN"/>
    <property type="match status" value="1"/>
</dbReference>
<feature type="compositionally biased region" description="Low complexity" evidence="5">
    <location>
        <begin position="44"/>
        <end position="55"/>
    </location>
</feature>
<feature type="compositionally biased region" description="Low complexity" evidence="5">
    <location>
        <begin position="307"/>
        <end position="318"/>
    </location>
</feature>
<evidence type="ECO:0000256" key="4">
    <source>
        <dbReference type="PROSITE-ProRule" id="PRU00108"/>
    </source>
</evidence>